<evidence type="ECO:0000259" key="5">
    <source>
        <dbReference type="PROSITE" id="PS50977"/>
    </source>
</evidence>
<dbReference type="SUPFAM" id="SSF46689">
    <property type="entry name" value="Homeodomain-like"/>
    <property type="match status" value="1"/>
</dbReference>
<evidence type="ECO:0000313" key="6">
    <source>
        <dbReference type="EMBL" id="CAB3892209.1"/>
    </source>
</evidence>
<evidence type="ECO:0000256" key="4">
    <source>
        <dbReference type="PROSITE-ProRule" id="PRU00335"/>
    </source>
</evidence>
<gene>
    <name evidence="6" type="ORF">LMG26841_04033</name>
</gene>
<dbReference type="Pfam" id="PF00440">
    <property type="entry name" value="TetR_N"/>
    <property type="match status" value="1"/>
</dbReference>
<dbReference type="InterPro" id="IPR009057">
    <property type="entry name" value="Homeodomain-like_sf"/>
</dbReference>
<dbReference type="Proteomes" id="UP000494272">
    <property type="component" value="Unassembled WGS sequence"/>
</dbReference>
<keyword evidence="3" id="KW-0804">Transcription</keyword>
<keyword evidence="2 4" id="KW-0238">DNA-binding</keyword>
<evidence type="ECO:0000256" key="3">
    <source>
        <dbReference type="ARBA" id="ARBA00023163"/>
    </source>
</evidence>
<dbReference type="PRINTS" id="PR00455">
    <property type="entry name" value="HTHTETR"/>
</dbReference>
<dbReference type="AlphaFoldDB" id="A0A6S7E1H6"/>
<keyword evidence="1" id="KW-0805">Transcription regulation</keyword>
<keyword evidence="7" id="KW-1185">Reference proteome</keyword>
<dbReference type="Pfam" id="PF16925">
    <property type="entry name" value="TetR_C_13"/>
    <property type="match status" value="1"/>
</dbReference>
<reference evidence="6 7" key="1">
    <citation type="submission" date="2020-04" db="EMBL/GenBank/DDBJ databases">
        <authorList>
            <person name="De Canck E."/>
        </authorList>
    </citation>
    <scope>NUCLEOTIDE SEQUENCE [LARGE SCALE GENOMIC DNA]</scope>
    <source>
        <strain evidence="6 7">LMG 26841</strain>
    </source>
</reference>
<name>A0A6S7E1H6_9BURK</name>
<dbReference type="GeneID" id="94357580"/>
<dbReference type="InterPro" id="IPR036271">
    <property type="entry name" value="Tet_transcr_reg_TetR-rel_C_sf"/>
</dbReference>
<dbReference type="InterPro" id="IPR001647">
    <property type="entry name" value="HTH_TetR"/>
</dbReference>
<dbReference type="PANTHER" id="PTHR47506">
    <property type="entry name" value="TRANSCRIPTIONAL REGULATORY PROTEIN"/>
    <property type="match status" value="1"/>
</dbReference>
<dbReference type="SUPFAM" id="SSF48498">
    <property type="entry name" value="Tetracyclin repressor-like, C-terminal domain"/>
    <property type="match status" value="1"/>
</dbReference>
<feature type="domain" description="HTH tetR-type" evidence="5">
    <location>
        <begin position="10"/>
        <end position="70"/>
    </location>
</feature>
<accession>A0A6S7E1H6</accession>
<dbReference type="PROSITE" id="PS50977">
    <property type="entry name" value="HTH_TETR_2"/>
    <property type="match status" value="1"/>
</dbReference>
<dbReference type="Gene3D" id="1.10.357.10">
    <property type="entry name" value="Tetracycline Repressor, domain 2"/>
    <property type="match status" value="1"/>
</dbReference>
<sequence length="192" mass="20959">MSDTPNLPPDDARLRLLQATERLVYAGGIHATGMDLIVRTSGVARKRVYQYYPNKDALVAAALRARDERWMRWFVDATSRAATPRARLLSMFDALREWFASEDFRGCAFLNAAGEIGDEASPVLAVAREHKARLLDHIRARVRDADLPEPDEAAAQLLVLIDGAIAVALVSRDPAIADSARRAAAALLGPGD</sequence>
<evidence type="ECO:0000256" key="1">
    <source>
        <dbReference type="ARBA" id="ARBA00023015"/>
    </source>
</evidence>
<dbReference type="InterPro" id="IPR011075">
    <property type="entry name" value="TetR_C"/>
</dbReference>
<dbReference type="RefSeq" id="WP_175167839.1">
    <property type="nucleotide sequence ID" value="NZ_CADIKW010000009.1"/>
</dbReference>
<organism evidence="6 7">
    <name type="scientific">Achromobacter dolens</name>
    <dbReference type="NCBI Taxonomy" id="1287738"/>
    <lineage>
        <taxon>Bacteria</taxon>
        <taxon>Pseudomonadati</taxon>
        <taxon>Pseudomonadota</taxon>
        <taxon>Betaproteobacteria</taxon>
        <taxon>Burkholderiales</taxon>
        <taxon>Alcaligenaceae</taxon>
        <taxon>Achromobacter</taxon>
    </lineage>
</organism>
<proteinExistence type="predicted"/>
<feature type="DNA-binding region" description="H-T-H motif" evidence="4">
    <location>
        <begin position="33"/>
        <end position="52"/>
    </location>
</feature>
<protein>
    <recommendedName>
        <fullName evidence="5">HTH tetR-type domain-containing protein</fullName>
    </recommendedName>
</protein>
<evidence type="ECO:0000256" key="2">
    <source>
        <dbReference type="ARBA" id="ARBA00023125"/>
    </source>
</evidence>
<dbReference type="PANTHER" id="PTHR47506:SF3">
    <property type="entry name" value="HTH-TYPE TRANSCRIPTIONAL REGULATOR LMRA"/>
    <property type="match status" value="1"/>
</dbReference>
<dbReference type="EMBL" id="CADIKW010000009">
    <property type="protein sequence ID" value="CAB3892209.1"/>
    <property type="molecule type" value="Genomic_DNA"/>
</dbReference>
<dbReference type="GO" id="GO:0003677">
    <property type="term" value="F:DNA binding"/>
    <property type="evidence" value="ECO:0007669"/>
    <property type="project" value="UniProtKB-UniRule"/>
</dbReference>
<evidence type="ECO:0000313" key="7">
    <source>
        <dbReference type="Proteomes" id="UP000494272"/>
    </source>
</evidence>